<protein>
    <submittedName>
        <fullName evidence="4">Dephospho-CoA kinase</fullName>
    </submittedName>
</protein>
<dbReference type="GO" id="GO:0004140">
    <property type="term" value="F:dephospho-CoA kinase activity"/>
    <property type="evidence" value="ECO:0007669"/>
    <property type="project" value="InterPro"/>
</dbReference>
<dbReference type="AlphaFoldDB" id="A0A914RX55"/>
<evidence type="ECO:0000256" key="2">
    <source>
        <dbReference type="ARBA" id="ARBA00022840"/>
    </source>
</evidence>
<dbReference type="Gene3D" id="3.40.50.300">
    <property type="entry name" value="P-loop containing nucleotide triphosphate hydrolases"/>
    <property type="match status" value="1"/>
</dbReference>
<reference evidence="4" key="1">
    <citation type="submission" date="2022-11" db="UniProtKB">
        <authorList>
            <consortium name="WormBaseParasite"/>
        </authorList>
    </citation>
    <scope>IDENTIFICATION</scope>
</reference>
<sequence>MASVVQPGMPAYQRLRAEFGDVIFDDEKGGILIREKLAELVFSDDQVPAIFLRLVRKCDCSHVPGRLFSAASCFSYLSPSSSITAFTAVECLL</sequence>
<dbReference type="InterPro" id="IPR001977">
    <property type="entry name" value="Depp_CoAkinase"/>
</dbReference>
<accession>A0A914RX55</accession>
<dbReference type="Proteomes" id="UP000887564">
    <property type="component" value="Unplaced"/>
</dbReference>
<dbReference type="GO" id="GO:0015937">
    <property type="term" value="P:coenzyme A biosynthetic process"/>
    <property type="evidence" value="ECO:0007669"/>
    <property type="project" value="InterPro"/>
</dbReference>
<organism evidence="3 4">
    <name type="scientific">Parascaris equorum</name>
    <name type="common">Equine roundworm</name>
    <dbReference type="NCBI Taxonomy" id="6256"/>
    <lineage>
        <taxon>Eukaryota</taxon>
        <taxon>Metazoa</taxon>
        <taxon>Ecdysozoa</taxon>
        <taxon>Nematoda</taxon>
        <taxon>Chromadorea</taxon>
        <taxon>Rhabditida</taxon>
        <taxon>Spirurina</taxon>
        <taxon>Ascaridomorpha</taxon>
        <taxon>Ascaridoidea</taxon>
        <taxon>Ascarididae</taxon>
        <taxon>Parascaris</taxon>
    </lineage>
</organism>
<keyword evidence="2" id="KW-0067">ATP-binding</keyword>
<name>A0A914RX55_PAREQ</name>
<proteinExistence type="predicted"/>
<dbReference type="GO" id="GO:0005524">
    <property type="term" value="F:ATP binding"/>
    <property type="evidence" value="ECO:0007669"/>
    <property type="project" value="UniProtKB-KW"/>
</dbReference>
<evidence type="ECO:0000313" key="3">
    <source>
        <dbReference type="Proteomes" id="UP000887564"/>
    </source>
</evidence>
<keyword evidence="1" id="KW-0547">Nucleotide-binding</keyword>
<dbReference type="WBParaSite" id="PEQ_0000944401-mRNA-1">
    <property type="protein sequence ID" value="PEQ_0000944401-mRNA-1"/>
    <property type="gene ID" value="PEQ_0000944401"/>
</dbReference>
<dbReference type="Pfam" id="PF01121">
    <property type="entry name" value="CoaE"/>
    <property type="match status" value="1"/>
</dbReference>
<keyword evidence="3" id="KW-1185">Reference proteome</keyword>
<evidence type="ECO:0000313" key="4">
    <source>
        <dbReference type="WBParaSite" id="PEQ_0000944401-mRNA-1"/>
    </source>
</evidence>
<dbReference type="PROSITE" id="PS51219">
    <property type="entry name" value="DPCK"/>
    <property type="match status" value="1"/>
</dbReference>
<evidence type="ECO:0000256" key="1">
    <source>
        <dbReference type="ARBA" id="ARBA00022741"/>
    </source>
</evidence>
<dbReference type="InterPro" id="IPR027417">
    <property type="entry name" value="P-loop_NTPase"/>
</dbReference>